<name>A0A7Y0FGC8_9BURK</name>
<protein>
    <submittedName>
        <fullName evidence="1">Uncharacterized protein</fullName>
    </submittedName>
</protein>
<dbReference type="RefSeq" id="WP_169501124.1">
    <property type="nucleotide sequence ID" value="NZ_JABBFZ010000027.1"/>
</dbReference>
<gene>
    <name evidence="1" type="ORF">HHL14_29460</name>
</gene>
<keyword evidence="2" id="KW-1185">Reference proteome</keyword>
<dbReference type="AlphaFoldDB" id="A0A7Y0FGC8"/>
<evidence type="ECO:0000313" key="2">
    <source>
        <dbReference type="Proteomes" id="UP000583127"/>
    </source>
</evidence>
<dbReference type="Proteomes" id="UP000583127">
    <property type="component" value="Unassembled WGS sequence"/>
</dbReference>
<sequence>MALPDFIFTGEAVLSANGTSQYVAVPATGTPTQVILTNLGPAVAYVGYGTTVTVATGHPLVQNVPVVMNLNSATNIAAITTGDPAQIRITAGK</sequence>
<reference evidence="1 2" key="1">
    <citation type="submission" date="2020-04" db="EMBL/GenBank/DDBJ databases">
        <title>Paraburkholderia sp. G-4-1-8 isolated from soil.</title>
        <authorList>
            <person name="Dahal R.H."/>
        </authorList>
    </citation>
    <scope>NUCLEOTIDE SEQUENCE [LARGE SCALE GENOMIC DNA]</scope>
    <source>
        <strain evidence="1 2">G-4-1-8</strain>
    </source>
</reference>
<comment type="caution">
    <text evidence="1">The sequence shown here is derived from an EMBL/GenBank/DDBJ whole genome shotgun (WGS) entry which is preliminary data.</text>
</comment>
<proteinExistence type="predicted"/>
<accession>A0A7Y0FGC8</accession>
<evidence type="ECO:0000313" key="1">
    <source>
        <dbReference type="EMBL" id="NML34938.1"/>
    </source>
</evidence>
<dbReference type="EMBL" id="JABBFZ010000027">
    <property type="protein sequence ID" value="NML34938.1"/>
    <property type="molecule type" value="Genomic_DNA"/>
</dbReference>
<organism evidence="1 2">
    <name type="scientific">Paraburkholderia antibiotica</name>
    <dbReference type="NCBI Taxonomy" id="2728839"/>
    <lineage>
        <taxon>Bacteria</taxon>
        <taxon>Pseudomonadati</taxon>
        <taxon>Pseudomonadota</taxon>
        <taxon>Betaproteobacteria</taxon>
        <taxon>Burkholderiales</taxon>
        <taxon>Burkholderiaceae</taxon>
        <taxon>Paraburkholderia</taxon>
    </lineage>
</organism>